<dbReference type="Proteomes" id="UP001177670">
    <property type="component" value="Unassembled WGS sequence"/>
</dbReference>
<name>A0AA40G837_9HYME</name>
<proteinExistence type="predicted"/>
<gene>
    <name evidence="1" type="ORF">K0M31_014186</name>
</gene>
<protein>
    <submittedName>
        <fullName evidence="1">Uncharacterized protein</fullName>
    </submittedName>
</protein>
<evidence type="ECO:0000313" key="1">
    <source>
        <dbReference type="EMBL" id="KAK1132814.1"/>
    </source>
</evidence>
<evidence type="ECO:0000313" key="2">
    <source>
        <dbReference type="Proteomes" id="UP001177670"/>
    </source>
</evidence>
<keyword evidence="2" id="KW-1185">Reference proteome</keyword>
<comment type="caution">
    <text evidence="1">The sequence shown here is derived from an EMBL/GenBank/DDBJ whole genome shotgun (WGS) entry which is preliminary data.</text>
</comment>
<accession>A0AA40G837</accession>
<dbReference type="EMBL" id="JAHYIQ010000004">
    <property type="protein sequence ID" value="KAK1132814.1"/>
    <property type="molecule type" value="Genomic_DNA"/>
</dbReference>
<reference evidence="1" key="1">
    <citation type="submission" date="2021-10" db="EMBL/GenBank/DDBJ databases">
        <title>Melipona bicolor Genome sequencing and assembly.</title>
        <authorList>
            <person name="Araujo N.S."/>
            <person name="Arias M.C."/>
        </authorList>
    </citation>
    <scope>NUCLEOTIDE SEQUENCE</scope>
    <source>
        <strain evidence="1">USP_2M_L1-L4_2017</strain>
        <tissue evidence="1">Whole body</tissue>
    </source>
</reference>
<sequence>MYLVAVEEDATRFDAANIADAISKHRRLCRIVCLSLMTLALPGTYSVSIESGFGTSIGACGPSGISLETRNKKHDRIAEK</sequence>
<organism evidence="1 2">
    <name type="scientific">Melipona bicolor</name>
    <dbReference type="NCBI Taxonomy" id="60889"/>
    <lineage>
        <taxon>Eukaryota</taxon>
        <taxon>Metazoa</taxon>
        <taxon>Ecdysozoa</taxon>
        <taxon>Arthropoda</taxon>
        <taxon>Hexapoda</taxon>
        <taxon>Insecta</taxon>
        <taxon>Pterygota</taxon>
        <taxon>Neoptera</taxon>
        <taxon>Endopterygota</taxon>
        <taxon>Hymenoptera</taxon>
        <taxon>Apocrita</taxon>
        <taxon>Aculeata</taxon>
        <taxon>Apoidea</taxon>
        <taxon>Anthophila</taxon>
        <taxon>Apidae</taxon>
        <taxon>Melipona</taxon>
    </lineage>
</organism>
<dbReference type="AlphaFoldDB" id="A0AA40G837"/>